<dbReference type="InterPro" id="IPR058637">
    <property type="entry name" value="YknX-like_C"/>
</dbReference>
<gene>
    <name evidence="2" type="ORF">A2V58_01470</name>
</gene>
<dbReference type="AlphaFoldDB" id="A0A1F6UMT8"/>
<dbReference type="PANTHER" id="PTHR30469">
    <property type="entry name" value="MULTIDRUG RESISTANCE PROTEIN MDTA"/>
    <property type="match status" value="1"/>
</dbReference>
<reference evidence="2 3" key="1">
    <citation type="journal article" date="2016" name="Nat. Commun.">
        <title>Thousands of microbial genomes shed light on interconnected biogeochemical processes in an aquifer system.</title>
        <authorList>
            <person name="Anantharaman K."/>
            <person name="Brown C.T."/>
            <person name="Hug L.A."/>
            <person name="Sharon I."/>
            <person name="Castelle C.J."/>
            <person name="Probst A.J."/>
            <person name="Thomas B.C."/>
            <person name="Singh A."/>
            <person name="Wilkins M.J."/>
            <person name="Karaoz U."/>
            <person name="Brodie E.L."/>
            <person name="Williams K.H."/>
            <person name="Hubbard S.S."/>
            <person name="Banfield J.F."/>
        </authorList>
    </citation>
    <scope>NUCLEOTIDE SEQUENCE [LARGE SCALE GENOMIC DNA]</scope>
</reference>
<evidence type="ECO:0000313" key="2">
    <source>
        <dbReference type="EMBL" id="OGI58689.1"/>
    </source>
</evidence>
<dbReference type="Gene3D" id="2.40.420.20">
    <property type="match status" value="1"/>
</dbReference>
<dbReference type="Pfam" id="PF25989">
    <property type="entry name" value="YknX_C"/>
    <property type="match status" value="1"/>
</dbReference>
<dbReference type="GO" id="GO:1990281">
    <property type="term" value="C:efflux pump complex"/>
    <property type="evidence" value="ECO:0007669"/>
    <property type="project" value="TreeGrafter"/>
</dbReference>
<accession>A0A1F6UMT8</accession>
<evidence type="ECO:0000259" key="1">
    <source>
        <dbReference type="Pfam" id="PF25989"/>
    </source>
</evidence>
<protein>
    <recommendedName>
        <fullName evidence="1">YknX-like C-terminal permuted SH3-like domain-containing protein</fullName>
    </recommendedName>
</protein>
<organism evidence="2 3">
    <name type="scientific">Candidatus Muproteobacteria bacterium RBG_19FT_COMBO_61_10</name>
    <dbReference type="NCBI Taxonomy" id="1817761"/>
    <lineage>
        <taxon>Bacteria</taxon>
        <taxon>Pseudomonadati</taxon>
        <taxon>Pseudomonadota</taxon>
        <taxon>Candidatus Muproteobacteria</taxon>
    </lineage>
</organism>
<name>A0A1F6UMT8_9PROT</name>
<dbReference type="PANTHER" id="PTHR30469:SF15">
    <property type="entry name" value="HLYD FAMILY OF SECRETION PROTEINS"/>
    <property type="match status" value="1"/>
</dbReference>
<feature type="domain" description="YknX-like C-terminal permuted SH3-like" evidence="1">
    <location>
        <begin position="32"/>
        <end position="99"/>
    </location>
</feature>
<dbReference type="GO" id="GO:0015562">
    <property type="term" value="F:efflux transmembrane transporter activity"/>
    <property type="evidence" value="ECO:0007669"/>
    <property type="project" value="TreeGrafter"/>
</dbReference>
<evidence type="ECO:0000313" key="3">
    <source>
        <dbReference type="Proteomes" id="UP000177950"/>
    </source>
</evidence>
<comment type="caution">
    <text evidence="2">The sequence shown here is derived from an EMBL/GenBank/DDBJ whole genome shotgun (WGS) entry which is preliminary data.</text>
</comment>
<dbReference type="Proteomes" id="UP000177950">
    <property type="component" value="Unassembled WGS sequence"/>
</dbReference>
<dbReference type="EMBL" id="MFSV01000058">
    <property type="protein sequence ID" value="OGI58689.1"/>
    <property type="molecule type" value="Genomic_DNA"/>
</dbReference>
<sequence length="113" mass="11610">MDVIVGIHGGRAWSPSGSIRGEVVMAVNKGALGVPEQAIAIRPAGSVVYTVENGTAKAHTVTTGITRNGLVEIREGLRAGDTVVVDGASLLTDGARINVRNADSRAPQGQKQP</sequence>
<proteinExistence type="predicted"/>